<sequence>MAKRQAAASSSLLLIISLAILIPPLADATVPAVFILGDSTADVGTNNHLPDSRARADFPYNGIDFPKSRATGRFSNGFNSADFLAKLMGFRRSPPPFLSLLKLSSGLQKRIFKGVNLASGGSGLLDITGQTMKVVPLSEQIRQFATIYNNFTAVMGPAATENMLSKSVFCISVGSNDIFGYFLTKSSIPKEQFIATLINAYEIYIKNLFNLGARKFGIISIPPIGCCPSQRVFNATGGCLEDMNNFARAFHSALNTLLSNLSSELQGMKYSLGNAYEMTINIIENPLPFKFKDVETACCGTGRLNAEGPCNSTANLCMNRQDHLFWDLYHPTQAASKLAALTLYQGGPKFVSPINFAQLAADN</sequence>
<keyword evidence="4" id="KW-0732">Signal</keyword>
<keyword evidence="3" id="KW-0442">Lipid degradation</keyword>
<evidence type="ECO:0008006" key="7">
    <source>
        <dbReference type="Google" id="ProtNLM"/>
    </source>
</evidence>
<dbReference type="SUPFAM" id="SSF52266">
    <property type="entry name" value="SGNH hydrolase"/>
    <property type="match status" value="1"/>
</dbReference>
<evidence type="ECO:0000256" key="2">
    <source>
        <dbReference type="ARBA" id="ARBA00022801"/>
    </source>
</evidence>
<reference evidence="5 6" key="1">
    <citation type="submission" date="2019-09" db="EMBL/GenBank/DDBJ databases">
        <title>A chromosome-level genome assembly of the Chinese tupelo Nyssa sinensis.</title>
        <authorList>
            <person name="Yang X."/>
            <person name="Kang M."/>
            <person name="Yang Y."/>
            <person name="Xiong H."/>
            <person name="Wang M."/>
            <person name="Zhang Z."/>
            <person name="Wang Z."/>
            <person name="Wu H."/>
            <person name="Ma T."/>
            <person name="Liu J."/>
            <person name="Xi Z."/>
        </authorList>
    </citation>
    <scope>NUCLEOTIDE SEQUENCE [LARGE SCALE GENOMIC DNA]</scope>
    <source>
        <strain evidence="5">J267</strain>
        <tissue evidence="5">Leaf</tissue>
    </source>
</reference>
<feature type="signal peptide" evidence="4">
    <location>
        <begin position="1"/>
        <end position="28"/>
    </location>
</feature>
<dbReference type="CDD" id="cd01837">
    <property type="entry name" value="SGNH_plant_lipase_like"/>
    <property type="match status" value="1"/>
</dbReference>
<proteinExistence type="inferred from homology"/>
<gene>
    <name evidence="5" type="ORF">F0562_020958</name>
</gene>
<evidence type="ECO:0000256" key="3">
    <source>
        <dbReference type="ARBA" id="ARBA00022963"/>
    </source>
</evidence>
<dbReference type="AlphaFoldDB" id="A0A5J5BTJ9"/>
<evidence type="ECO:0000313" key="6">
    <source>
        <dbReference type="Proteomes" id="UP000325577"/>
    </source>
</evidence>
<evidence type="ECO:0000313" key="5">
    <source>
        <dbReference type="EMBL" id="KAA8546148.1"/>
    </source>
</evidence>
<dbReference type="PANTHER" id="PTHR45648">
    <property type="entry name" value="GDSL LIPASE/ACYLHYDROLASE FAMILY PROTEIN (AFU_ORTHOLOGUE AFUA_4G14700)"/>
    <property type="match status" value="1"/>
</dbReference>
<dbReference type="GO" id="GO:0016042">
    <property type="term" value="P:lipid catabolic process"/>
    <property type="evidence" value="ECO:0007669"/>
    <property type="project" value="UniProtKB-KW"/>
</dbReference>
<dbReference type="Gene3D" id="3.40.50.1110">
    <property type="entry name" value="SGNH hydrolase"/>
    <property type="match status" value="1"/>
</dbReference>
<dbReference type="OrthoDB" id="1600564at2759"/>
<dbReference type="InterPro" id="IPR036514">
    <property type="entry name" value="SGNH_hydro_sf"/>
</dbReference>
<keyword evidence="6" id="KW-1185">Reference proteome</keyword>
<accession>A0A5J5BTJ9</accession>
<feature type="chain" id="PRO_5023905512" description="GDSL esterase/lipase" evidence="4">
    <location>
        <begin position="29"/>
        <end position="363"/>
    </location>
</feature>
<name>A0A5J5BTJ9_9ASTE</name>
<dbReference type="GO" id="GO:0016788">
    <property type="term" value="F:hydrolase activity, acting on ester bonds"/>
    <property type="evidence" value="ECO:0007669"/>
    <property type="project" value="InterPro"/>
</dbReference>
<organism evidence="5 6">
    <name type="scientific">Nyssa sinensis</name>
    <dbReference type="NCBI Taxonomy" id="561372"/>
    <lineage>
        <taxon>Eukaryota</taxon>
        <taxon>Viridiplantae</taxon>
        <taxon>Streptophyta</taxon>
        <taxon>Embryophyta</taxon>
        <taxon>Tracheophyta</taxon>
        <taxon>Spermatophyta</taxon>
        <taxon>Magnoliopsida</taxon>
        <taxon>eudicotyledons</taxon>
        <taxon>Gunneridae</taxon>
        <taxon>Pentapetalae</taxon>
        <taxon>asterids</taxon>
        <taxon>Cornales</taxon>
        <taxon>Nyssaceae</taxon>
        <taxon>Nyssa</taxon>
    </lineage>
</organism>
<evidence type="ECO:0000256" key="1">
    <source>
        <dbReference type="ARBA" id="ARBA00008668"/>
    </source>
</evidence>
<dbReference type="InterPro" id="IPR035669">
    <property type="entry name" value="SGNH_plant_lipase-like"/>
</dbReference>
<dbReference type="Pfam" id="PF00657">
    <property type="entry name" value="Lipase_GDSL"/>
    <property type="match status" value="1"/>
</dbReference>
<dbReference type="Proteomes" id="UP000325577">
    <property type="component" value="Linkage Group LG10"/>
</dbReference>
<dbReference type="InterPro" id="IPR051058">
    <property type="entry name" value="GDSL_Est/Lipase"/>
</dbReference>
<dbReference type="EMBL" id="CM018033">
    <property type="protein sequence ID" value="KAA8546148.1"/>
    <property type="molecule type" value="Genomic_DNA"/>
</dbReference>
<evidence type="ECO:0000256" key="4">
    <source>
        <dbReference type="SAM" id="SignalP"/>
    </source>
</evidence>
<keyword evidence="3" id="KW-0443">Lipid metabolism</keyword>
<protein>
    <recommendedName>
        <fullName evidence="7">GDSL esterase/lipase</fullName>
    </recommendedName>
</protein>
<dbReference type="InterPro" id="IPR001087">
    <property type="entry name" value="GDSL"/>
</dbReference>
<dbReference type="PANTHER" id="PTHR45648:SF17">
    <property type="entry name" value="GDSL ESTERASE_LIPASE"/>
    <property type="match status" value="1"/>
</dbReference>
<comment type="similarity">
    <text evidence="1">Belongs to the 'GDSL' lipolytic enzyme family.</text>
</comment>
<keyword evidence="2" id="KW-0378">Hydrolase</keyword>